<dbReference type="RefSeq" id="WP_281481022.1">
    <property type="nucleotide sequence ID" value="NZ_CP124543.1"/>
</dbReference>
<keyword evidence="2" id="KW-1185">Reference proteome</keyword>
<dbReference type="AlphaFoldDB" id="A0AAJ6NNP0"/>
<dbReference type="EMBL" id="CP124543">
    <property type="protein sequence ID" value="WGV23694.1"/>
    <property type="molecule type" value="Genomic_DNA"/>
</dbReference>
<proteinExistence type="predicted"/>
<organism evidence="1 2">
    <name type="scientific">Halotia branconii CENA392</name>
    <dbReference type="NCBI Taxonomy" id="1539056"/>
    <lineage>
        <taxon>Bacteria</taxon>
        <taxon>Bacillati</taxon>
        <taxon>Cyanobacteriota</taxon>
        <taxon>Cyanophyceae</taxon>
        <taxon>Nostocales</taxon>
        <taxon>Nodulariaceae</taxon>
        <taxon>Halotia</taxon>
    </lineage>
</organism>
<name>A0AAJ6NNP0_9CYAN</name>
<reference evidence="1 2" key="1">
    <citation type="journal article" date="2023" name="Limnol Oceanogr Lett">
        <title>Environmental adaptations by the intertidal Antarctic cyanobacterium Halotia branconii CENA392 as revealed using long-read genome sequencing.</title>
        <authorList>
            <person name="Dextro R.B."/>
            <person name="Delbaje E."/>
            <person name="Freitas P.N.N."/>
            <person name="Geraldes V."/>
            <person name="Pinto E."/>
            <person name="Long P.F."/>
            <person name="Fiore M.F."/>
        </authorList>
    </citation>
    <scope>NUCLEOTIDE SEQUENCE [LARGE SCALE GENOMIC DNA]</scope>
    <source>
        <strain evidence="1 2">CENA392</strain>
    </source>
</reference>
<evidence type="ECO:0000313" key="1">
    <source>
        <dbReference type="EMBL" id="WGV23694.1"/>
    </source>
</evidence>
<gene>
    <name evidence="1" type="ORF">QI031_17975</name>
</gene>
<evidence type="ECO:0000313" key="2">
    <source>
        <dbReference type="Proteomes" id="UP001223520"/>
    </source>
</evidence>
<sequence length="202" mass="22557">MKRYTYKGEKHNLKGFRAGQGKKLADNLSSKLPFGCKTSGNLTEEDVQRSDAIKIGMKDQAQRWHTYANNMTQAIDDVPEVIDQQNRVRGAVLDAATKIVQSTAKLDEKGAVHLGELSKTHAQVTGNVSNILLKARLAVRYVGQVVNQSGREAKTKFQLDSQLSNHKHQVNQNNARASFRERLKAVRETKQTYSLQPGDIDL</sequence>
<dbReference type="Proteomes" id="UP001223520">
    <property type="component" value="Chromosome"/>
</dbReference>
<accession>A0AAJ6NNP0</accession>
<dbReference type="KEGG" id="hbq:QI031_17975"/>
<protein>
    <submittedName>
        <fullName evidence="1">Uncharacterized protein</fullName>
    </submittedName>
</protein>